<keyword evidence="2" id="KW-1185">Reference proteome</keyword>
<organism evidence="1 2">
    <name type="scientific">Dictyobacter kobayashii</name>
    <dbReference type="NCBI Taxonomy" id="2014872"/>
    <lineage>
        <taxon>Bacteria</taxon>
        <taxon>Bacillati</taxon>
        <taxon>Chloroflexota</taxon>
        <taxon>Ktedonobacteria</taxon>
        <taxon>Ktedonobacterales</taxon>
        <taxon>Dictyobacteraceae</taxon>
        <taxon>Dictyobacter</taxon>
    </lineage>
</organism>
<evidence type="ECO:0000313" key="1">
    <source>
        <dbReference type="EMBL" id="GCE23878.1"/>
    </source>
</evidence>
<sequence>MALKRCALAGLFHVPLWRLRRRVVSEGCVWWAPTKHTPHLKEWTSYRLLVISLRSLDEHEKALAPSYLLLS</sequence>
<evidence type="ECO:0000313" key="2">
    <source>
        <dbReference type="Proteomes" id="UP000287188"/>
    </source>
</evidence>
<dbReference type="AlphaFoldDB" id="A0A402AXR2"/>
<name>A0A402AXR2_9CHLR</name>
<proteinExistence type="predicted"/>
<reference evidence="2" key="1">
    <citation type="submission" date="2018-12" db="EMBL/GenBank/DDBJ databases">
        <title>Tengunoibacter tsumagoiensis gen. nov., sp. nov., Dictyobacter kobayashii sp. nov., D. alpinus sp. nov., and D. joshuensis sp. nov. and description of Dictyobacteraceae fam. nov. within the order Ktedonobacterales isolated from Tengu-no-mugimeshi.</title>
        <authorList>
            <person name="Wang C.M."/>
            <person name="Zheng Y."/>
            <person name="Sakai Y."/>
            <person name="Toyoda A."/>
            <person name="Minakuchi Y."/>
            <person name="Abe K."/>
            <person name="Yokota A."/>
            <person name="Yabe S."/>
        </authorList>
    </citation>
    <scope>NUCLEOTIDE SEQUENCE [LARGE SCALE GENOMIC DNA]</scope>
    <source>
        <strain evidence="2">Uno11</strain>
    </source>
</reference>
<accession>A0A402AXR2</accession>
<dbReference type="EMBL" id="BIFS01000002">
    <property type="protein sequence ID" value="GCE23878.1"/>
    <property type="molecule type" value="Genomic_DNA"/>
</dbReference>
<gene>
    <name evidence="1" type="ORF">KDK_76780</name>
</gene>
<dbReference type="Proteomes" id="UP000287188">
    <property type="component" value="Unassembled WGS sequence"/>
</dbReference>
<protein>
    <submittedName>
        <fullName evidence="1">Uncharacterized protein</fullName>
    </submittedName>
</protein>
<comment type="caution">
    <text evidence="1">The sequence shown here is derived from an EMBL/GenBank/DDBJ whole genome shotgun (WGS) entry which is preliminary data.</text>
</comment>